<feature type="non-terminal residue" evidence="2">
    <location>
        <position position="43"/>
    </location>
</feature>
<keyword evidence="3" id="KW-1185">Reference proteome</keyword>
<dbReference type="AlphaFoldDB" id="A0A392SSK5"/>
<accession>A0A392SSK5</accession>
<evidence type="ECO:0000313" key="3">
    <source>
        <dbReference type="Proteomes" id="UP000265520"/>
    </source>
</evidence>
<dbReference type="Proteomes" id="UP000265520">
    <property type="component" value="Unassembled WGS sequence"/>
</dbReference>
<dbReference type="EMBL" id="LXQA010431499">
    <property type="protein sequence ID" value="MCI51412.1"/>
    <property type="molecule type" value="Genomic_DNA"/>
</dbReference>
<evidence type="ECO:0000256" key="1">
    <source>
        <dbReference type="SAM" id="MobiDB-lite"/>
    </source>
</evidence>
<name>A0A392SSK5_9FABA</name>
<proteinExistence type="predicted"/>
<comment type="caution">
    <text evidence="2">The sequence shown here is derived from an EMBL/GenBank/DDBJ whole genome shotgun (WGS) entry which is preliminary data.</text>
</comment>
<evidence type="ECO:0000313" key="2">
    <source>
        <dbReference type="EMBL" id="MCI51412.1"/>
    </source>
</evidence>
<reference evidence="2 3" key="1">
    <citation type="journal article" date="2018" name="Front. Plant Sci.">
        <title>Red Clover (Trifolium pratense) and Zigzag Clover (T. medium) - A Picture of Genomic Similarities and Differences.</title>
        <authorList>
            <person name="Dluhosova J."/>
            <person name="Istvanek J."/>
            <person name="Nedelnik J."/>
            <person name="Repkova J."/>
        </authorList>
    </citation>
    <scope>NUCLEOTIDE SEQUENCE [LARGE SCALE GENOMIC DNA]</scope>
    <source>
        <strain evidence="3">cv. 10/8</strain>
        <tissue evidence="2">Leaf</tissue>
    </source>
</reference>
<protein>
    <submittedName>
        <fullName evidence="2">Uncharacterized protein</fullName>
    </submittedName>
</protein>
<sequence>MILPPTKLPEPLDVGSPKRYATGKGSEVKDSVGKVLEKAGAEW</sequence>
<organism evidence="2 3">
    <name type="scientific">Trifolium medium</name>
    <dbReference type="NCBI Taxonomy" id="97028"/>
    <lineage>
        <taxon>Eukaryota</taxon>
        <taxon>Viridiplantae</taxon>
        <taxon>Streptophyta</taxon>
        <taxon>Embryophyta</taxon>
        <taxon>Tracheophyta</taxon>
        <taxon>Spermatophyta</taxon>
        <taxon>Magnoliopsida</taxon>
        <taxon>eudicotyledons</taxon>
        <taxon>Gunneridae</taxon>
        <taxon>Pentapetalae</taxon>
        <taxon>rosids</taxon>
        <taxon>fabids</taxon>
        <taxon>Fabales</taxon>
        <taxon>Fabaceae</taxon>
        <taxon>Papilionoideae</taxon>
        <taxon>50 kb inversion clade</taxon>
        <taxon>NPAAA clade</taxon>
        <taxon>Hologalegina</taxon>
        <taxon>IRL clade</taxon>
        <taxon>Trifolieae</taxon>
        <taxon>Trifolium</taxon>
    </lineage>
</organism>
<feature type="region of interest" description="Disordered" evidence="1">
    <location>
        <begin position="1"/>
        <end position="29"/>
    </location>
</feature>